<organism evidence="7 8">
    <name type="scientific">Salinivibrio costicola</name>
    <name type="common">Vibrio costicola</name>
    <dbReference type="NCBI Taxonomy" id="51367"/>
    <lineage>
        <taxon>Bacteria</taxon>
        <taxon>Pseudomonadati</taxon>
        <taxon>Pseudomonadota</taxon>
        <taxon>Gammaproteobacteria</taxon>
        <taxon>Vibrionales</taxon>
        <taxon>Vibrionaceae</taxon>
        <taxon>Salinivibrio</taxon>
    </lineage>
</organism>
<accession>A0ABX6K9Q9</accession>
<comment type="subcellular location">
    <subcellularLocation>
        <location evidence="1">Cell outer membrane</location>
        <topology evidence="1">Peripheral membrane protein</topology>
    </subcellularLocation>
</comment>
<feature type="chain" id="PRO_5047387791" evidence="5">
    <location>
        <begin position="23"/>
        <end position="480"/>
    </location>
</feature>
<gene>
    <name evidence="7" type="ORF">HBA18_15735</name>
</gene>
<keyword evidence="8" id="KW-1185">Reference proteome</keyword>
<evidence type="ECO:0000313" key="7">
    <source>
        <dbReference type="EMBL" id="QIR07839.1"/>
    </source>
</evidence>
<dbReference type="CDD" id="cd01009">
    <property type="entry name" value="PBP2_YfhD_N"/>
    <property type="match status" value="1"/>
</dbReference>
<evidence type="ECO:0000256" key="1">
    <source>
        <dbReference type="ARBA" id="ARBA00004339"/>
    </source>
</evidence>
<dbReference type="CDD" id="cd13403">
    <property type="entry name" value="MLTF-like"/>
    <property type="match status" value="1"/>
</dbReference>
<dbReference type="EMBL" id="CP050267">
    <property type="protein sequence ID" value="QIR07839.1"/>
    <property type="molecule type" value="Genomic_DNA"/>
</dbReference>
<dbReference type="Pfam" id="PF01464">
    <property type="entry name" value="SLT"/>
    <property type="match status" value="1"/>
</dbReference>
<keyword evidence="4" id="KW-0472">Membrane</keyword>
<evidence type="ECO:0000313" key="8">
    <source>
        <dbReference type="Proteomes" id="UP000501408"/>
    </source>
</evidence>
<sequence length="480" mass="53210">MHYRTFTRTSLLVALTCFVLLACKPNDPPSDLTLIQTRGELVIATRLDGVGCYYAQDKVVGRECALLSGFAEHLGVTLTIDKQPTVAAIIDRVNQGHADIGAADLTQTAQREQQVRFSAPLFETREVLVQRSDNPIGRIADLVGHTVSLRKSSAYVGELMRAAKQAGVNIGPTADANTIGLHYVDEHTATLALVADVAEKEIDFTVADEHIARNANVRDNNLDVSLVFGAPRNVGFVVRQYGDGSLLDALNWWLQSDAAQRIHDTYHQQQTAPDTTQTRTFLSSSSTLSPWDPIFQRYDNAPFDWQWLAAQSYVESRFRADAVSPAGAMGLMQLMPPTAKEMGVTQPFDPAMNIRGGARYNHRMYKRWHHLPAQDALAFSLASYNAGLGHVLDARALARADGADPDNWFSSPTQRGVEDYITELEHQAVYQRPDIRYGYCRGSEPKHYVQRIFRQRKHYADLTGDGELFPDASTPAHSAP</sequence>
<evidence type="ECO:0000256" key="2">
    <source>
        <dbReference type="ARBA" id="ARBA00010333"/>
    </source>
</evidence>
<reference evidence="7 8" key="1">
    <citation type="submission" date="2020-03" db="EMBL/GenBank/DDBJ databases">
        <title>Genome mining reveals the biosynthetic pathways of PHA and ectoines of the halophilic strain Salinivibrio costicola M318 isolated from fermented shrimp paste.</title>
        <authorList>
            <person name="Doan T.V."/>
            <person name="Tran L.T."/>
            <person name="Trieu T.A."/>
            <person name="Nguyen Q.V."/>
            <person name="Quach T.N."/>
            <person name="Phi T.Q."/>
            <person name="Kumar S."/>
        </authorList>
    </citation>
    <scope>NUCLEOTIDE SEQUENCE [LARGE SCALE GENOMIC DNA]</scope>
    <source>
        <strain evidence="7 8">M318</strain>
    </source>
</reference>
<evidence type="ECO:0000256" key="4">
    <source>
        <dbReference type="ARBA" id="ARBA00023237"/>
    </source>
</evidence>
<dbReference type="SMART" id="SM00062">
    <property type="entry name" value="PBPb"/>
    <property type="match status" value="1"/>
</dbReference>
<feature type="domain" description="Solute-binding protein family 3/N-terminal" evidence="6">
    <location>
        <begin position="40"/>
        <end position="264"/>
    </location>
</feature>
<feature type="signal peptide" evidence="5">
    <location>
        <begin position="1"/>
        <end position="22"/>
    </location>
</feature>
<keyword evidence="4" id="KW-0998">Cell outer membrane</keyword>
<protein>
    <submittedName>
        <fullName evidence="7">Transporter substrate-binding domain-containing protein</fullName>
    </submittedName>
</protein>
<evidence type="ECO:0000256" key="3">
    <source>
        <dbReference type="ARBA" id="ARBA00022729"/>
    </source>
</evidence>
<dbReference type="InterPro" id="IPR008258">
    <property type="entry name" value="Transglycosylase_SLT_dom_1"/>
</dbReference>
<dbReference type="Pfam" id="PF00497">
    <property type="entry name" value="SBP_bac_3"/>
    <property type="match status" value="1"/>
</dbReference>
<name>A0ABX6K9Q9_SALCS</name>
<dbReference type="SUPFAM" id="SSF53850">
    <property type="entry name" value="Periplasmic binding protein-like II"/>
    <property type="match status" value="1"/>
</dbReference>
<dbReference type="PANTHER" id="PTHR35936:SF32">
    <property type="entry name" value="MEMBRANE-BOUND LYTIC MUREIN TRANSGLYCOSYLASE F"/>
    <property type="match status" value="1"/>
</dbReference>
<dbReference type="Gene3D" id="1.10.530.10">
    <property type="match status" value="1"/>
</dbReference>
<comment type="similarity">
    <text evidence="2">Belongs to the bacterial solute-binding protein 3 family.</text>
</comment>
<dbReference type="Proteomes" id="UP000501408">
    <property type="component" value="Chromosome 2"/>
</dbReference>
<proteinExistence type="inferred from homology"/>
<dbReference type="SUPFAM" id="SSF53955">
    <property type="entry name" value="Lysozyme-like"/>
    <property type="match status" value="1"/>
</dbReference>
<dbReference type="RefSeq" id="WP_167315336.1">
    <property type="nucleotide sequence ID" value="NZ_CP050267.1"/>
</dbReference>
<dbReference type="PANTHER" id="PTHR35936">
    <property type="entry name" value="MEMBRANE-BOUND LYTIC MUREIN TRANSGLYCOSYLASE F"/>
    <property type="match status" value="1"/>
</dbReference>
<evidence type="ECO:0000259" key="6">
    <source>
        <dbReference type="SMART" id="SM00062"/>
    </source>
</evidence>
<dbReference type="InterPro" id="IPR001638">
    <property type="entry name" value="Solute-binding_3/MltF_N"/>
</dbReference>
<keyword evidence="3 5" id="KW-0732">Signal</keyword>
<dbReference type="Gene3D" id="3.40.190.10">
    <property type="entry name" value="Periplasmic binding protein-like II"/>
    <property type="match status" value="2"/>
</dbReference>
<dbReference type="PROSITE" id="PS51257">
    <property type="entry name" value="PROKAR_LIPOPROTEIN"/>
    <property type="match status" value="1"/>
</dbReference>
<dbReference type="InterPro" id="IPR023346">
    <property type="entry name" value="Lysozyme-like_dom_sf"/>
</dbReference>
<evidence type="ECO:0000256" key="5">
    <source>
        <dbReference type="SAM" id="SignalP"/>
    </source>
</evidence>